<name>A0A7S6WP58_9SPIR</name>
<dbReference type="Gene3D" id="1.10.287.1120">
    <property type="entry name" value="Bipartite methylase S protein"/>
    <property type="match status" value="1"/>
</dbReference>
<dbReference type="REBASE" id="454472">
    <property type="entry name" value="S.TpeKS1ORF13410P"/>
</dbReference>
<keyword evidence="5" id="KW-0378">Hydrolase</keyword>
<dbReference type="RefSeq" id="WP_194076210.1">
    <property type="nucleotide sequence ID" value="NZ_CP061839.1"/>
</dbReference>
<dbReference type="SUPFAM" id="SSF116734">
    <property type="entry name" value="DNA methylase specificity domain"/>
    <property type="match status" value="2"/>
</dbReference>
<dbReference type="PANTHER" id="PTHR43140">
    <property type="entry name" value="TYPE-1 RESTRICTION ENZYME ECOKI SPECIFICITY PROTEIN"/>
    <property type="match status" value="1"/>
</dbReference>
<sequence>MNKIEQLLQQHCPNGVEWKTLGEVAELKRGTSITKKTTTEGKYPVVSGGQQPAYYIDQYNRSGETITIAGSGAYAGFVMYWNEPIFVSDAFSIKADVTRVLLRYIYHFLLNIQNKIHELKTGGGVPHVYAKDVACFPIPLPPLAVQEEIVRILDTFTTLEAELELRKKQYEYYRDSLLTMKITVETYTLKDLFDTRNGYTPSTSNPDFWENGTIPWFVMEDIRENGRILSESKQHITNKAVKKSGLFPANSIIVATSATIGEHALITTDFLCNQRFTCLSPKAEYKNKIDIKYIFYYAFKLDEFCKNNTTKSSFSSVDMSKFYDFEFPLPPLSEQKRIADILDKFDTLTASISEGLPKEIALRKKQYEYYREKLLSFPKMKEKTS</sequence>
<dbReference type="Gene3D" id="3.90.220.20">
    <property type="entry name" value="DNA methylase specificity domains"/>
    <property type="match status" value="2"/>
</dbReference>
<evidence type="ECO:0000256" key="2">
    <source>
        <dbReference type="ARBA" id="ARBA00022747"/>
    </source>
</evidence>
<dbReference type="CDD" id="cd17291">
    <property type="entry name" value="RMtype1_S_MgeORF438P-TRD-CR_like"/>
    <property type="match status" value="1"/>
</dbReference>
<gene>
    <name evidence="5" type="ORF">IFE08_13395</name>
</gene>
<evidence type="ECO:0000259" key="4">
    <source>
        <dbReference type="Pfam" id="PF01420"/>
    </source>
</evidence>
<keyword evidence="3" id="KW-0238">DNA-binding</keyword>
<feature type="domain" description="Type I restriction modification DNA specificity" evidence="4">
    <location>
        <begin position="15"/>
        <end position="167"/>
    </location>
</feature>
<dbReference type="InterPro" id="IPR000055">
    <property type="entry name" value="Restrct_endonuc_typeI_TRD"/>
</dbReference>
<reference evidence="5 6" key="1">
    <citation type="submission" date="2020-09" db="EMBL/GenBank/DDBJ databases">
        <title>Characterization of Treponema spp. from bovine digital dermatitis in Korea.</title>
        <authorList>
            <person name="Espiritu H.M."/>
            <person name="Cho Y.I."/>
            <person name="Mamuad L."/>
        </authorList>
    </citation>
    <scope>NUCLEOTIDE SEQUENCE [LARGE SCALE GENOMIC DNA]</scope>
    <source>
        <strain evidence="5 6">KS1</strain>
    </source>
</reference>
<keyword evidence="5" id="KW-0255">Endonuclease</keyword>
<dbReference type="Proteomes" id="UP000593915">
    <property type="component" value="Chromosome"/>
</dbReference>
<dbReference type="GO" id="GO:0009307">
    <property type="term" value="P:DNA restriction-modification system"/>
    <property type="evidence" value="ECO:0007669"/>
    <property type="project" value="UniProtKB-KW"/>
</dbReference>
<dbReference type="Pfam" id="PF01420">
    <property type="entry name" value="Methylase_S"/>
    <property type="match status" value="2"/>
</dbReference>
<dbReference type="InterPro" id="IPR044946">
    <property type="entry name" value="Restrct_endonuc_typeI_TRD_sf"/>
</dbReference>
<evidence type="ECO:0000313" key="5">
    <source>
        <dbReference type="EMBL" id="QOW60760.1"/>
    </source>
</evidence>
<evidence type="ECO:0000256" key="3">
    <source>
        <dbReference type="ARBA" id="ARBA00023125"/>
    </source>
</evidence>
<proteinExistence type="inferred from homology"/>
<dbReference type="GO" id="GO:0004519">
    <property type="term" value="F:endonuclease activity"/>
    <property type="evidence" value="ECO:0007669"/>
    <property type="project" value="UniProtKB-KW"/>
</dbReference>
<evidence type="ECO:0000256" key="1">
    <source>
        <dbReference type="ARBA" id="ARBA00010923"/>
    </source>
</evidence>
<dbReference type="EMBL" id="CP061839">
    <property type="protein sequence ID" value="QOW60760.1"/>
    <property type="molecule type" value="Genomic_DNA"/>
</dbReference>
<dbReference type="CDD" id="cd17281">
    <property type="entry name" value="RMtype1_S_HpyAXIII_TRD1-CR1_like"/>
    <property type="match status" value="1"/>
</dbReference>
<dbReference type="AlphaFoldDB" id="A0A7S6WP58"/>
<evidence type="ECO:0000313" key="6">
    <source>
        <dbReference type="Proteomes" id="UP000593915"/>
    </source>
</evidence>
<dbReference type="GO" id="GO:0003677">
    <property type="term" value="F:DNA binding"/>
    <property type="evidence" value="ECO:0007669"/>
    <property type="project" value="UniProtKB-KW"/>
</dbReference>
<dbReference type="PANTHER" id="PTHR43140:SF1">
    <property type="entry name" value="TYPE I RESTRICTION ENZYME ECOKI SPECIFICITY SUBUNIT"/>
    <property type="match status" value="1"/>
</dbReference>
<organism evidence="5 6">
    <name type="scientific">Treponema pedis</name>
    <dbReference type="NCBI Taxonomy" id="409322"/>
    <lineage>
        <taxon>Bacteria</taxon>
        <taxon>Pseudomonadati</taxon>
        <taxon>Spirochaetota</taxon>
        <taxon>Spirochaetia</taxon>
        <taxon>Spirochaetales</taxon>
        <taxon>Treponemataceae</taxon>
        <taxon>Treponema</taxon>
    </lineage>
</organism>
<feature type="domain" description="Type I restriction modification DNA specificity" evidence="4">
    <location>
        <begin position="183"/>
        <end position="360"/>
    </location>
</feature>
<dbReference type="InterPro" id="IPR051212">
    <property type="entry name" value="Type-I_RE_S_subunit"/>
</dbReference>
<accession>A0A7S6WP58</accession>
<protein>
    <submittedName>
        <fullName evidence="5">Restriction endonuclease subunit S</fullName>
    </submittedName>
</protein>
<keyword evidence="5" id="KW-0540">Nuclease</keyword>
<keyword evidence="2" id="KW-0680">Restriction system</keyword>
<comment type="similarity">
    <text evidence="1">Belongs to the type-I restriction system S methylase family.</text>
</comment>